<dbReference type="Gene3D" id="2.40.30.10">
    <property type="entry name" value="Translation factors"/>
    <property type="match status" value="1"/>
</dbReference>
<dbReference type="GeneID" id="86833934"/>
<evidence type="ECO:0000256" key="3">
    <source>
        <dbReference type="ARBA" id="ARBA00022714"/>
    </source>
</evidence>
<proteinExistence type="predicted"/>
<keyword evidence="5" id="KW-0560">Oxidoreductase</keyword>
<organism evidence="10 11">
    <name type="scientific">Streptomyces stelliscabiei</name>
    <dbReference type="NCBI Taxonomy" id="146820"/>
    <lineage>
        <taxon>Bacteria</taxon>
        <taxon>Bacillati</taxon>
        <taxon>Actinomycetota</taxon>
        <taxon>Actinomycetes</taxon>
        <taxon>Kitasatosporales</taxon>
        <taxon>Streptomycetaceae</taxon>
        <taxon>Streptomyces</taxon>
    </lineage>
</organism>
<dbReference type="GO" id="GO:0016491">
    <property type="term" value="F:oxidoreductase activity"/>
    <property type="evidence" value="ECO:0007669"/>
    <property type="project" value="UniProtKB-KW"/>
</dbReference>
<name>A0A8I0TQD6_9ACTN</name>
<dbReference type="PROSITE" id="PS51384">
    <property type="entry name" value="FAD_FR"/>
    <property type="match status" value="1"/>
</dbReference>
<evidence type="ECO:0000259" key="8">
    <source>
        <dbReference type="PROSITE" id="PS51085"/>
    </source>
</evidence>
<dbReference type="SUPFAM" id="SSF54292">
    <property type="entry name" value="2Fe-2S ferredoxin-like"/>
    <property type="match status" value="1"/>
</dbReference>
<keyword evidence="4" id="KW-0479">Metal-binding</keyword>
<reference evidence="10 11" key="1">
    <citation type="submission" date="2020-10" db="EMBL/GenBank/DDBJ databases">
        <title>Sequencing the genomes of 1000 actinobacteria strains.</title>
        <authorList>
            <person name="Klenk H.-P."/>
        </authorList>
    </citation>
    <scope>NUCLEOTIDE SEQUENCE [LARGE SCALE GENOMIC DNA]</scope>
    <source>
        <strain evidence="10 11">DSM 41803</strain>
    </source>
</reference>
<keyword evidence="6" id="KW-0408">Iron</keyword>
<dbReference type="PRINTS" id="PR00409">
    <property type="entry name" value="PHDIOXRDTASE"/>
</dbReference>
<dbReference type="PROSITE" id="PS00197">
    <property type="entry name" value="2FE2S_FER_1"/>
    <property type="match status" value="1"/>
</dbReference>
<sequence length="314" mass="33930">MTIDKLRLRVRDRFAASSTVAGIVLEHPEDAALPAWAPGAHLTLHLPTGLERQYSLCGDPSDPTTYRLGVLLEPAGRGGSAWVHEHLHLGEHITVSGPRNNFELVPAARHHFMAGGVGITPILPMVRECVERGTDWRLTYLGRSRESMAFLDELGPFDGHVRVHVDEESGVADIEKLLDGVDEDCLMYACGPEGLLRAVEAAMTSRPAGSLRVERFAPREPGPSVDRPFTVTFASSGITAEVPADASILDVAERHGLPVDYSCREGTCGTCETAILRGRADHRDSVLSAEEKGIGETMLICVSRALTAEIALDL</sequence>
<comment type="cofactor">
    <cofactor evidence="1">
        <name>FAD</name>
        <dbReference type="ChEBI" id="CHEBI:57692"/>
    </cofactor>
</comment>
<dbReference type="Gene3D" id="3.40.50.80">
    <property type="entry name" value="Nucleotide-binding domain of ferredoxin-NADP reductase (FNR) module"/>
    <property type="match status" value="1"/>
</dbReference>
<dbReference type="PANTHER" id="PTHR47354:SF1">
    <property type="entry name" value="CARNITINE MONOOXYGENASE REDUCTASE SUBUNIT"/>
    <property type="match status" value="1"/>
</dbReference>
<protein>
    <submittedName>
        <fullName evidence="10">Ferredoxin-NADP reductase</fullName>
    </submittedName>
</protein>
<evidence type="ECO:0000256" key="4">
    <source>
        <dbReference type="ARBA" id="ARBA00022723"/>
    </source>
</evidence>
<evidence type="ECO:0000256" key="7">
    <source>
        <dbReference type="ARBA" id="ARBA00023014"/>
    </source>
</evidence>
<dbReference type="CDD" id="cd00207">
    <property type="entry name" value="fer2"/>
    <property type="match status" value="1"/>
</dbReference>
<dbReference type="InterPro" id="IPR001041">
    <property type="entry name" value="2Fe-2S_ferredoxin-type"/>
</dbReference>
<dbReference type="EMBL" id="JADBGF010000001">
    <property type="protein sequence ID" value="MBE1594098.1"/>
    <property type="molecule type" value="Genomic_DNA"/>
</dbReference>
<dbReference type="SUPFAM" id="SSF52343">
    <property type="entry name" value="Ferredoxin reductase-like, C-terminal NADP-linked domain"/>
    <property type="match status" value="1"/>
</dbReference>
<dbReference type="SUPFAM" id="SSF63380">
    <property type="entry name" value="Riboflavin synthase domain-like"/>
    <property type="match status" value="1"/>
</dbReference>
<dbReference type="InterPro" id="IPR036010">
    <property type="entry name" value="2Fe-2S_ferredoxin-like_sf"/>
</dbReference>
<evidence type="ECO:0000256" key="5">
    <source>
        <dbReference type="ARBA" id="ARBA00023002"/>
    </source>
</evidence>
<dbReference type="GO" id="GO:0046872">
    <property type="term" value="F:metal ion binding"/>
    <property type="evidence" value="ECO:0007669"/>
    <property type="project" value="UniProtKB-KW"/>
</dbReference>
<keyword evidence="2" id="KW-0285">Flavoprotein</keyword>
<dbReference type="AlphaFoldDB" id="A0A8I0TQD6"/>
<dbReference type="InterPro" id="IPR017938">
    <property type="entry name" value="Riboflavin_synthase-like_b-brl"/>
</dbReference>
<dbReference type="RefSeq" id="WP_046915501.1">
    <property type="nucleotide sequence ID" value="NZ_JADBGF010000001.1"/>
</dbReference>
<dbReference type="InterPro" id="IPR039261">
    <property type="entry name" value="FNR_nucleotide-bd"/>
</dbReference>
<keyword evidence="3" id="KW-0001">2Fe-2S</keyword>
<dbReference type="InterPro" id="IPR012675">
    <property type="entry name" value="Beta-grasp_dom_sf"/>
</dbReference>
<evidence type="ECO:0000256" key="1">
    <source>
        <dbReference type="ARBA" id="ARBA00001974"/>
    </source>
</evidence>
<accession>A0A8I0TQD6</accession>
<dbReference type="CDD" id="cd06185">
    <property type="entry name" value="PDR_like"/>
    <property type="match status" value="1"/>
</dbReference>
<dbReference type="InterPro" id="IPR050415">
    <property type="entry name" value="MRET"/>
</dbReference>
<keyword evidence="11" id="KW-1185">Reference proteome</keyword>
<evidence type="ECO:0000259" key="9">
    <source>
        <dbReference type="PROSITE" id="PS51384"/>
    </source>
</evidence>
<dbReference type="InterPro" id="IPR017927">
    <property type="entry name" value="FAD-bd_FR_type"/>
</dbReference>
<feature type="domain" description="2Fe-2S ferredoxin-type" evidence="8">
    <location>
        <begin position="229"/>
        <end position="314"/>
    </location>
</feature>
<dbReference type="Gene3D" id="3.10.20.30">
    <property type="match status" value="1"/>
</dbReference>
<gene>
    <name evidence="10" type="ORF">H4687_000227</name>
</gene>
<dbReference type="Pfam" id="PF00111">
    <property type="entry name" value="Fer2"/>
    <property type="match status" value="1"/>
</dbReference>
<dbReference type="InterPro" id="IPR006058">
    <property type="entry name" value="2Fe2S_fd_BS"/>
</dbReference>
<comment type="caution">
    <text evidence="10">The sequence shown here is derived from an EMBL/GenBank/DDBJ whole genome shotgun (WGS) entry which is preliminary data.</text>
</comment>
<keyword evidence="7" id="KW-0411">Iron-sulfur</keyword>
<evidence type="ECO:0000256" key="6">
    <source>
        <dbReference type="ARBA" id="ARBA00023004"/>
    </source>
</evidence>
<dbReference type="PANTHER" id="PTHR47354">
    <property type="entry name" value="NADH OXIDOREDUCTASE HCR"/>
    <property type="match status" value="1"/>
</dbReference>
<dbReference type="PROSITE" id="PS51085">
    <property type="entry name" value="2FE2S_FER_2"/>
    <property type="match status" value="1"/>
</dbReference>
<evidence type="ECO:0000313" key="11">
    <source>
        <dbReference type="Proteomes" id="UP000629287"/>
    </source>
</evidence>
<evidence type="ECO:0000256" key="2">
    <source>
        <dbReference type="ARBA" id="ARBA00022630"/>
    </source>
</evidence>
<evidence type="ECO:0000313" key="10">
    <source>
        <dbReference type="EMBL" id="MBE1594098.1"/>
    </source>
</evidence>
<feature type="domain" description="FAD-binding FR-type" evidence="9">
    <location>
        <begin position="3"/>
        <end position="105"/>
    </location>
</feature>
<dbReference type="Proteomes" id="UP000629287">
    <property type="component" value="Unassembled WGS sequence"/>
</dbReference>
<dbReference type="GO" id="GO:0051537">
    <property type="term" value="F:2 iron, 2 sulfur cluster binding"/>
    <property type="evidence" value="ECO:0007669"/>
    <property type="project" value="UniProtKB-KW"/>
</dbReference>